<sequence>MTLSLHPFFVNMWSPASRSQSATLLPSPPSSLLSLSPSSPQQSQMLPQRLQRKAACAAGPAAFSEYDDKDKEGNYHAAGHHSDASNASDAIAPQWDEESSKKARELVASIHARIARLGAFLQSHSFYKSNPLGGAMCAEYEYRIHQMTLLICTQKAELKRIMSDFEERRLTRTASTRSGSSSLEDWEEVRAQSAAATPPANDSAAACSDSQPPANNLATIRINLLKEVIEFSTTELKRIESSPLLAVRPSSPSSPSAH</sequence>
<evidence type="ECO:0000313" key="3">
    <source>
        <dbReference type="Proteomes" id="UP001150907"/>
    </source>
</evidence>
<accession>A0A9W8BDR7</accession>
<feature type="region of interest" description="Disordered" evidence="1">
    <location>
        <begin position="169"/>
        <end position="211"/>
    </location>
</feature>
<feature type="region of interest" description="Disordered" evidence="1">
    <location>
        <begin position="68"/>
        <end position="87"/>
    </location>
</feature>
<protein>
    <submittedName>
        <fullName evidence="2">Uncharacterized protein</fullName>
    </submittedName>
</protein>
<evidence type="ECO:0000313" key="2">
    <source>
        <dbReference type="EMBL" id="KAJ2003488.1"/>
    </source>
</evidence>
<dbReference type="OrthoDB" id="5586825at2759"/>
<dbReference type="EMBL" id="JANBQF010000217">
    <property type="protein sequence ID" value="KAJ2003488.1"/>
    <property type="molecule type" value="Genomic_DNA"/>
</dbReference>
<gene>
    <name evidence="2" type="ORF">H4R26_003047</name>
</gene>
<dbReference type="AlphaFoldDB" id="A0A9W8BDR7"/>
<reference evidence="2" key="1">
    <citation type="submission" date="2022-07" db="EMBL/GenBank/DDBJ databases">
        <title>Phylogenomic reconstructions and comparative analyses of Kickxellomycotina fungi.</title>
        <authorList>
            <person name="Reynolds N.K."/>
            <person name="Stajich J.E."/>
            <person name="Barry K."/>
            <person name="Grigoriev I.V."/>
            <person name="Crous P."/>
            <person name="Smith M.E."/>
        </authorList>
    </citation>
    <scope>NUCLEOTIDE SEQUENCE</scope>
    <source>
        <strain evidence="2">IMI 214461</strain>
    </source>
</reference>
<feature type="region of interest" description="Disordered" evidence="1">
    <location>
        <begin position="19"/>
        <end position="49"/>
    </location>
</feature>
<feature type="compositionally biased region" description="Low complexity" evidence="1">
    <location>
        <begin position="193"/>
        <end position="206"/>
    </location>
</feature>
<dbReference type="Proteomes" id="UP001150907">
    <property type="component" value="Unassembled WGS sequence"/>
</dbReference>
<evidence type="ECO:0000256" key="1">
    <source>
        <dbReference type="SAM" id="MobiDB-lite"/>
    </source>
</evidence>
<organism evidence="2 3">
    <name type="scientific">Coemansia thaxteri</name>
    <dbReference type="NCBI Taxonomy" id="2663907"/>
    <lineage>
        <taxon>Eukaryota</taxon>
        <taxon>Fungi</taxon>
        <taxon>Fungi incertae sedis</taxon>
        <taxon>Zoopagomycota</taxon>
        <taxon>Kickxellomycotina</taxon>
        <taxon>Kickxellomycetes</taxon>
        <taxon>Kickxellales</taxon>
        <taxon>Kickxellaceae</taxon>
        <taxon>Coemansia</taxon>
    </lineage>
</organism>
<proteinExistence type="predicted"/>
<name>A0A9W8BDR7_9FUNG</name>
<comment type="caution">
    <text evidence="2">The sequence shown here is derived from an EMBL/GenBank/DDBJ whole genome shotgun (WGS) entry which is preliminary data.</text>
</comment>
<feature type="compositionally biased region" description="Low complexity" evidence="1">
    <location>
        <begin position="172"/>
        <end position="182"/>
    </location>
</feature>
<keyword evidence="3" id="KW-1185">Reference proteome</keyword>